<dbReference type="AlphaFoldDB" id="A0A1M5CAM7"/>
<gene>
    <name evidence="1" type="ORF">SAMN02745781_02515</name>
</gene>
<dbReference type="EMBL" id="FQUH01000011">
    <property type="protein sequence ID" value="SHF51779.1"/>
    <property type="molecule type" value="Genomic_DNA"/>
</dbReference>
<name>A0A1M5CAM7_VIBGA</name>
<dbReference type="Proteomes" id="UP000184159">
    <property type="component" value="Unassembled WGS sequence"/>
</dbReference>
<reference evidence="2" key="1">
    <citation type="submission" date="2016-11" db="EMBL/GenBank/DDBJ databases">
        <authorList>
            <person name="Varghese N."/>
            <person name="Submissions S."/>
        </authorList>
    </citation>
    <scope>NUCLEOTIDE SEQUENCE [LARGE SCALE GENOMIC DNA]</scope>
    <source>
        <strain evidence="2">DSM 21264</strain>
    </source>
</reference>
<proteinExistence type="predicted"/>
<dbReference type="RefSeq" id="WP_072959884.1">
    <property type="nucleotide sequence ID" value="NZ_FQUH01000011.1"/>
</dbReference>
<keyword evidence="2" id="KW-1185">Reference proteome</keyword>
<accession>A0A1M5CAM7</accession>
<sequence>MAQYEAGDKLRELKTFIATCVGDEIVQNLTTQMKNTSLSLDSQFLGNGCQLLSMRYHARLVFNNFPHLTYSPAVLFANVGAWLMDHDSDRESGAKLASPMIEMTTVDDTHSTIIIDIEFEEPISVTEDAAGPIYWRGKQWRIDAYEIWVAETLGHFTTGLRETGR</sequence>
<dbReference type="InterPro" id="IPR009678">
    <property type="entry name" value="Phage_tail_completion_R"/>
</dbReference>
<evidence type="ECO:0000313" key="2">
    <source>
        <dbReference type="Proteomes" id="UP000184159"/>
    </source>
</evidence>
<organism evidence="1 2">
    <name type="scientific">Vibrio gazogenes DSM 21264 = NBRC 103151</name>
    <dbReference type="NCBI Taxonomy" id="1123492"/>
    <lineage>
        <taxon>Bacteria</taxon>
        <taxon>Pseudomonadati</taxon>
        <taxon>Pseudomonadota</taxon>
        <taxon>Gammaproteobacteria</taxon>
        <taxon>Vibrionales</taxon>
        <taxon>Vibrionaceae</taxon>
        <taxon>Vibrio</taxon>
    </lineage>
</organism>
<evidence type="ECO:0000313" key="1">
    <source>
        <dbReference type="EMBL" id="SHF51779.1"/>
    </source>
</evidence>
<dbReference type="Pfam" id="PF06891">
    <property type="entry name" value="P2_Phage_GpR"/>
    <property type="match status" value="1"/>
</dbReference>
<protein>
    <submittedName>
        <fullName evidence="1">p2 phage tail completion protein R (GpR)</fullName>
    </submittedName>
</protein>